<reference evidence="2 3" key="1">
    <citation type="submission" date="2016-03" db="EMBL/GenBank/DDBJ databases">
        <title>Complete genome sequence of Thermococcus gorgonarius.</title>
        <authorList>
            <person name="Oger P.M."/>
        </authorList>
    </citation>
    <scope>NUCLEOTIDE SEQUENCE [LARGE SCALE GENOMIC DNA]</scope>
    <source>
        <strain evidence="2 3">W-12</strain>
    </source>
</reference>
<gene>
    <name evidence="2" type="ORF">A3K92_05845</name>
</gene>
<keyword evidence="2" id="KW-0378">Hydrolase</keyword>
<accession>A0A2Z2M966</accession>
<keyword evidence="3" id="KW-1185">Reference proteome</keyword>
<organism evidence="2 3">
    <name type="scientific">Thermococcus gorgonarius</name>
    <dbReference type="NCBI Taxonomy" id="71997"/>
    <lineage>
        <taxon>Archaea</taxon>
        <taxon>Methanobacteriati</taxon>
        <taxon>Methanobacteriota</taxon>
        <taxon>Thermococci</taxon>
        <taxon>Thermococcales</taxon>
        <taxon>Thermococcaceae</taxon>
        <taxon>Thermococcus</taxon>
    </lineage>
</organism>
<keyword evidence="2" id="KW-0482">Metalloprotease</keyword>
<keyword evidence="1" id="KW-1133">Transmembrane helix</keyword>
<dbReference type="GO" id="GO:0006508">
    <property type="term" value="P:proteolysis"/>
    <property type="evidence" value="ECO:0007669"/>
    <property type="project" value="UniProtKB-KW"/>
</dbReference>
<dbReference type="PANTHER" id="PTHR35864">
    <property type="entry name" value="ZINC METALLOPROTEASE MJ0611-RELATED"/>
    <property type="match status" value="1"/>
</dbReference>
<evidence type="ECO:0000313" key="3">
    <source>
        <dbReference type="Proteomes" id="UP000250134"/>
    </source>
</evidence>
<proteinExistence type="predicted"/>
<dbReference type="OrthoDB" id="86131at2157"/>
<dbReference type="EMBL" id="CP014855">
    <property type="protein sequence ID" value="ASJ01035.1"/>
    <property type="molecule type" value="Genomic_DNA"/>
</dbReference>
<feature type="transmembrane region" description="Helical" evidence="1">
    <location>
        <begin position="172"/>
        <end position="188"/>
    </location>
</feature>
<dbReference type="KEGG" id="tgg:A3K92_05845"/>
<protein>
    <submittedName>
        <fullName evidence="2">Metalloprotease</fullName>
    </submittedName>
</protein>
<dbReference type="InterPro" id="IPR052348">
    <property type="entry name" value="Metallopeptidase_M50B"/>
</dbReference>
<feature type="transmembrane region" description="Helical" evidence="1">
    <location>
        <begin position="109"/>
        <end position="131"/>
    </location>
</feature>
<feature type="transmembrane region" description="Helical" evidence="1">
    <location>
        <begin position="140"/>
        <end position="160"/>
    </location>
</feature>
<keyword evidence="1" id="KW-0812">Transmembrane</keyword>
<name>A0A2Z2M966_THEGO</name>
<evidence type="ECO:0000313" key="2">
    <source>
        <dbReference type="EMBL" id="ASJ01035.1"/>
    </source>
</evidence>
<feature type="transmembrane region" description="Helical" evidence="1">
    <location>
        <begin position="66"/>
        <end position="89"/>
    </location>
</feature>
<dbReference type="RefSeq" id="WP_088885374.1">
    <property type="nucleotide sequence ID" value="NZ_CP014855.1"/>
</dbReference>
<dbReference type="GO" id="GO:0008237">
    <property type="term" value="F:metallopeptidase activity"/>
    <property type="evidence" value="ECO:0007669"/>
    <property type="project" value="UniProtKB-KW"/>
</dbReference>
<evidence type="ECO:0000256" key="1">
    <source>
        <dbReference type="SAM" id="Phobius"/>
    </source>
</evidence>
<sequence length="189" mass="21405">MNYREFEDLTLSFFVLTLLFSNFELKNVPYAGIAVLLSFVFHELAHKHLAGRYGFIAYYRRWDLGIILAIIIGILSRFLTGETWIFAALGALQIRGLYTYHDPRAFGKIAAAGPLTNLLLGVAGVALLYALPLSGWALKVVYFTSSVNLWVAFFNLWPIPPLDGWKVMRWNVAYWAIMIGVAYTFMALL</sequence>
<dbReference type="GeneID" id="33332054"/>
<keyword evidence="1" id="KW-0472">Membrane</keyword>
<dbReference type="Proteomes" id="UP000250134">
    <property type="component" value="Chromosome"/>
</dbReference>
<dbReference type="AlphaFoldDB" id="A0A2Z2M966"/>
<dbReference type="PANTHER" id="PTHR35864:SF1">
    <property type="entry name" value="ZINC METALLOPROTEASE YWHC-RELATED"/>
    <property type="match status" value="1"/>
</dbReference>
<keyword evidence="2" id="KW-0645">Protease</keyword>